<dbReference type="AlphaFoldDB" id="A0AAE3G0F8"/>
<comment type="similarity">
    <text evidence="2">Belongs to the GSP J family.</text>
</comment>
<evidence type="ECO:0000256" key="1">
    <source>
        <dbReference type="ARBA" id="ARBA00004377"/>
    </source>
</evidence>
<dbReference type="PANTHER" id="PTHR39583:SF2">
    <property type="entry name" value="TYPE II SECRETION SYSTEM PROTEIN J"/>
    <property type="match status" value="1"/>
</dbReference>
<dbReference type="NCBIfam" id="TIGR01711">
    <property type="entry name" value="gspJ"/>
    <property type="match status" value="1"/>
</dbReference>
<dbReference type="GO" id="GO:0015627">
    <property type="term" value="C:type II protein secretion system complex"/>
    <property type="evidence" value="ECO:0007669"/>
    <property type="project" value="InterPro"/>
</dbReference>
<evidence type="ECO:0000256" key="9">
    <source>
        <dbReference type="ARBA" id="ARBA00023136"/>
    </source>
</evidence>
<keyword evidence="6" id="KW-0997">Cell inner membrane</keyword>
<dbReference type="InterPro" id="IPR012902">
    <property type="entry name" value="N_methyl_site"/>
</dbReference>
<proteinExistence type="inferred from homology"/>
<evidence type="ECO:0000256" key="2">
    <source>
        <dbReference type="ARBA" id="ARBA00011084"/>
    </source>
</evidence>
<evidence type="ECO:0000256" key="3">
    <source>
        <dbReference type="ARBA" id="ARBA00021539"/>
    </source>
</evidence>
<dbReference type="PANTHER" id="PTHR39583">
    <property type="entry name" value="TYPE II SECRETION SYSTEM PROTEIN J-RELATED"/>
    <property type="match status" value="1"/>
</dbReference>
<dbReference type="InterPro" id="IPR051621">
    <property type="entry name" value="T2SS_protein_J"/>
</dbReference>
<evidence type="ECO:0000256" key="4">
    <source>
        <dbReference type="ARBA" id="ARBA00022475"/>
    </source>
</evidence>
<feature type="transmembrane region" description="Helical" evidence="10">
    <location>
        <begin position="7"/>
        <end position="28"/>
    </location>
</feature>
<gene>
    <name evidence="11" type="ORF">J2T57_000129</name>
</gene>
<sequence length="206" mass="23056">MERAQRGFTLIEVMVAMTIFAVLSAMAYTGLRAVADAREHLDAQAERLKIVQQAFIVVERDFQHAVARSIRDGFGDPRAAMISDDIADLEFTRSGRSNPLGQVRSELVRIAYRIDEGELVRLTWGVLDQQVEPPRDDTPLLEGVEDLAFRYLDDGNAWQEIWPPAGQGRGTTVIPRAIEMTVELEDLGTIVRIFRLPDGPLQQGQP</sequence>
<dbReference type="SUPFAM" id="SSF54523">
    <property type="entry name" value="Pili subunits"/>
    <property type="match status" value="2"/>
</dbReference>
<dbReference type="RefSeq" id="WP_253472714.1">
    <property type="nucleotide sequence ID" value="NZ_JALJXV010000001.1"/>
</dbReference>
<dbReference type="PROSITE" id="PS00409">
    <property type="entry name" value="PROKAR_NTER_METHYL"/>
    <property type="match status" value="1"/>
</dbReference>
<protein>
    <recommendedName>
        <fullName evidence="3">Type II secretion system protein J</fullName>
    </recommendedName>
</protein>
<evidence type="ECO:0000256" key="7">
    <source>
        <dbReference type="ARBA" id="ARBA00022692"/>
    </source>
</evidence>
<dbReference type="Pfam" id="PF07963">
    <property type="entry name" value="N_methyl"/>
    <property type="match status" value="1"/>
</dbReference>
<keyword evidence="4" id="KW-1003">Cell membrane</keyword>
<name>A0AAE3G0F8_9GAMM</name>
<dbReference type="Gene3D" id="3.10.610.10">
    <property type="entry name" value="GSPII I/J protein-like"/>
    <property type="match status" value="1"/>
</dbReference>
<dbReference type="GO" id="GO:0015628">
    <property type="term" value="P:protein secretion by the type II secretion system"/>
    <property type="evidence" value="ECO:0007669"/>
    <property type="project" value="InterPro"/>
</dbReference>
<dbReference type="Proteomes" id="UP001205843">
    <property type="component" value="Unassembled WGS sequence"/>
</dbReference>
<keyword evidence="12" id="KW-1185">Reference proteome</keyword>
<evidence type="ECO:0000313" key="12">
    <source>
        <dbReference type="Proteomes" id="UP001205843"/>
    </source>
</evidence>
<comment type="caution">
    <text evidence="11">The sequence shown here is derived from an EMBL/GenBank/DDBJ whole genome shotgun (WGS) entry which is preliminary data.</text>
</comment>
<evidence type="ECO:0000256" key="5">
    <source>
        <dbReference type="ARBA" id="ARBA00022481"/>
    </source>
</evidence>
<dbReference type="GO" id="GO:0005886">
    <property type="term" value="C:plasma membrane"/>
    <property type="evidence" value="ECO:0007669"/>
    <property type="project" value="UniProtKB-SubCell"/>
</dbReference>
<dbReference type="InterPro" id="IPR010055">
    <property type="entry name" value="T2SS_protein-GspJ"/>
</dbReference>
<dbReference type="NCBIfam" id="TIGR02532">
    <property type="entry name" value="IV_pilin_GFxxxE"/>
    <property type="match status" value="1"/>
</dbReference>
<keyword evidence="7 10" id="KW-0812">Transmembrane</keyword>
<keyword evidence="5" id="KW-0488">Methylation</keyword>
<dbReference type="InterPro" id="IPR045584">
    <property type="entry name" value="Pilin-like"/>
</dbReference>
<evidence type="ECO:0000256" key="6">
    <source>
        <dbReference type="ARBA" id="ARBA00022519"/>
    </source>
</evidence>
<keyword evidence="8 10" id="KW-1133">Transmembrane helix</keyword>
<evidence type="ECO:0000256" key="10">
    <source>
        <dbReference type="SAM" id="Phobius"/>
    </source>
</evidence>
<evidence type="ECO:0000313" key="11">
    <source>
        <dbReference type="EMBL" id="MCP1673037.1"/>
    </source>
</evidence>
<keyword evidence="9 10" id="KW-0472">Membrane</keyword>
<reference evidence="11" key="1">
    <citation type="submission" date="2022-03" db="EMBL/GenBank/DDBJ databases">
        <title>Genomic Encyclopedia of Type Strains, Phase III (KMG-III): the genomes of soil and plant-associated and newly described type strains.</title>
        <authorList>
            <person name="Whitman W."/>
        </authorList>
    </citation>
    <scope>NUCLEOTIDE SEQUENCE</scope>
    <source>
        <strain evidence="11">ANL 6-2</strain>
    </source>
</reference>
<dbReference type="EMBL" id="JALJXV010000001">
    <property type="protein sequence ID" value="MCP1673037.1"/>
    <property type="molecule type" value="Genomic_DNA"/>
</dbReference>
<accession>A0AAE3G0F8</accession>
<dbReference type="Gene3D" id="2.10.70.20">
    <property type="entry name" value="gspk-gspi-gspj complex like domains"/>
    <property type="match status" value="1"/>
</dbReference>
<organism evidence="11 12">
    <name type="scientific">Natronocella acetinitrilica</name>
    <dbReference type="NCBI Taxonomy" id="414046"/>
    <lineage>
        <taxon>Bacteria</taxon>
        <taxon>Pseudomonadati</taxon>
        <taxon>Pseudomonadota</taxon>
        <taxon>Gammaproteobacteria</taxon>
        <taxon>Chromatiales</taxon>
        <taxon>Ectothiorhodospiraceae</taxon>
        <taxon>Natronocella</taxon>
    </lineage>
</organism>
<comment type="subcellular location">
    <subcellularLocation>
        <location evidence="1">Cell inner membrane</location>
        <topology evidence="1">Single-pass membrane protein</topology>
    </subcellularLocation>
</comment>
<evidence type="ECO:0000256" key="8">
    <source>
        <dbReference type="ARBA" id="ARBA00022989"/>
    </source>
</evidence>
<dbReference type="Pfam" id="PF11612">
    <property type="entry name" value="T2SSJ"/>
    <property type="match status" value="1"/>
</dbReference>